<organism evidence="1 3">
    <name type="scientific">Phytophthora cactorum</name>
    <dbReference type="NCBI Taxonomy" id="29920"/>
    <lineage>
        <taxon>Eukaryota</taxon>
        <taxon>Sar</taxon>
        <taxon>Stramenopiles</taxon>
        <taxon>Oomycota</taxon>
        <taxon>Peronosporomycetes</taxon>
        <taxon>Peronosporales</taxon>
        <taxon>Peronosporaceae</taxon>
        <taxon>Phytophthora</taxon>
    </lineage>
</organism>
<sequence length="50" mass="5798">MLDEPGVWSYPVKLCHLYLTDVSTVNEQSRLYSLAEQIRMAEEEEPARAQ</sequence>
<dbReference type="EMBL" id="RCMV01000451">
    <property type="protein sequence ID" value="KAG3216966.1"/>
    <property type="molecule type" value="Genomic_DNA"/>
</dbReference>
<proteinExistence type="predicted"/>
<name>A0A8T1CFR4_9STRA</name>
<gene>
    <name evidence="1" type="ORF">PC117_g16628</name>
    <name evidence="2" type="ORF">PC129_g12185</name>
</gene>
<comment type="caution">
    <text evidence="1">The sequence shown here is derived from an EMBL/GenBank/DDBJ whole genome shotgun (WGS) entry which is preliminary data.</text>
</comment>
<reference evidence="1" key="1">
    <citation type="submission" date="2018-10" db="EMBL/GenBank/DDBJ databases">
        <title>Effector identification in a new, highly contiguous assembly of the strawberry crown rot pathogen Phytophthora cactorum.</title>
        <authorList>
            <person name="Armitage A.D."/>
            <person name="Nellist C.F."/>
            <person name="Bates H."/>
            <person name="Vickerstaff R.J."/>
            <person name="Harrison R.J."/>
        </authorList>
    </citation>
    <scope>NUCLEOTIDE SEQUENCE</scope>
    <source>
        <strain evidence="1">4040</strain>
        <strain evidence="2">P421</strain>
    </source>
</reference>
<dbReference type="AlphaFoldDB" id="A0A8T1CFR4"/>
<dbReference type="EMBL" id="RCMK01000596">
    <property type="protein sequence ID" value="KAG2920045.1"/>
    <property type="molecule type" value="Genomic_DNA"/>
</dbReference>
<dbReference type="Proteomes" id="UP000760860">
    <property type="component" value="Unassembled WGS sequence"/>
</dbReference>
<evidence type="ECO:0000313" key="2">
    <source>
        <dbReference type="EMBL" id="KAG3216966.1"/>
    </source>
</evidence>
<accession>A0A8T1CFR4</accession>
<protein>
    <submittedName>
        <fullName evidence="1">Uncharacterized protein</fullName>
    </submittedName>
</protein>
<evidence type="ECO:0000313" key="3">
    <source>
        <dbReference type="Proteomes" id="UP000736787"/>
    </source>
</evidence>
<evidence type="ECO:0000313" key="1">
    <source>
        <dbReference type="EMBL" id="KAG2920045.1"/>
    </source>
</evidence>
<dbReference type="Proteomes" id="UP000736787">
    <property type="component" value="Unassembled WGS sequence"/>
</dbReference>